<feature type="compositionally biased region" description="Basic and acidic residues" evidence="1">
    <location>
        <begin position="37"/>
        <end position="56"/>
    </location>
</feature>
<protein>
    <recommendedName>
        <fullName evidence="4">Protein CMSS1</fullName>
    </recommendedName>
</protein>
<evidence type="ECO:0000313" key="2">
    <source>
        <dbReference type="EMBL" id="EDO38728.1"/>
    </source>
</evidence>
<dbReference type="PANTHER" id="PTHR24030">
    <property type="entry name" value="PROTEIN CMSS1"/>
    <property type="match status" value="1"/>
</dbReference>
<feature type="compositionally biased region" description="Acidic residues" evidence="1">
    <location>
        <begin position="1"/>
        <end position="10"/>
    </location>
</feature>
<accession>A7SC17</accession>
<dbReference type="AlphaFoldDB" id="A7SC17"/>
<dbReference type="Pfam" id="PF14617">
    <property type="entry name" value="CMS1"/>
    <property type="match status" value="1"/>
</dbReference>
<feature type="compositionally biased region" description="Basic residues" evidence="1">
    <location>
        <begin position="57"/>
        <end position="67"/>
    </location>
</feature>
<sequence>MADDLDDEWWLDNSKDGETSPDQGKSDNNAKKRKHETIREVDNTDHVKTDKDNNKIEKKKKKRKRKPKIEDVSIKLEGSSASSVLWETFCSKCGSKLTDLELEDLKIDESCCLVEDSVHSGDANELSPYLGRVLPFWGKQVEKLDKKKIAGSPLLLVVTSAARRAVELNKSLDQFKSGCEVAKLFAKHFKIEEQAKFLNSKVVHMGIGTPNRILKLIKSDSLKTSQLKYVVFDWTWRDQKLRSLMDIPEVLDDMKSLLQEFLLPLAKSAKIQVGLF</sequence>
<dbReference type="Proteomes" id="UP000001593">
    <property type="component" value="Unassembled WGS sequence"/>
</dbReference>
<feature type="compositionally biased region" description="Basic and acidic residues" evidence="1">
    <location>
        <begin position="13"/>
        <end position="30"/>
    </location>
</feature>
<feature type="region of interest" description="Disordered" evidence="1">
    <location>
        <begin position="1"/>
        <end position="69"/>
    </location>
</feature>
<dbReference type="PhylomeDB" id="A7SC17"/>
<keyword evidence="3" id="KW-1185">Reference proteome</keyword>
<dbReference type="Gene3D" id="3.40.50.300">
    <property type="entry name" value="P-loop containing nucleotide triphosphate hydrolases"/>
    <property type="match status" value="1"/>
</dbReference>
<organism evidence="2 3">
    <name type="scientific">Nematostella vectensis</name>
    <name type="common">Starlet sea anemone</name>
    <dbReference type="NCBI Taxonomy" id="45351"/>
    <lineage>
        <taxon>Eukaryota</taxon>
        <taxon>Metazoa</taxon>
        <taxon>Cnidaria</taxon>
        <taxon>Anthozoa</taxon>
        <taxon>Hexacorallia</taxon>
        <taxon>Actiniaria</taxon>
        <taxon>Edwardsiidae</taxon>
        <taxon>Nematostella</taxon>
    </lineage>
</organism>
<proteinExistence type="predicted"/>
<dbReference type="OrthoDB" id="1929311at2759"/>
<evidence type="ECO:0000256" key="1">
    <source>
        <dbReference type="SAM" id="MobiDB-lite"/>
    </source>
</evidence>
<dbReference type="OMA" id="MVDLLQF"/>
<dbReference type="InterPro" id="IPR027417">
    <property type="entry name" value="P-loop_NTPase"/>
</dbReference>
<dbReference type="PANTHER" id="PTHR24030:SF0">
    <property type="entry name" value="PROTEIN CMSS1"/>
    <property type="match status" value="1"/>
</dbReference>
<dbReference type="STRING" id="45351.A7SC17"/>
<evidence type="ECO:0000313" key="3">
    <source>
        <dbReference type="Proteomes" id="UP000001593"/>
    </source>
</evidence>
<reference evidence="2 3" key="1">
    <citation type="journal article" date="2007" name="Science">
        <title>Sea anemone genome reveals ancestral eumetazoan gene repertoire and genomic organization.</title>
        <authorList>
            <person name="Putnam N.H."/>
            <person name="Srivastava M."/>
            <person name="Hellsten U."/>
            <person name="Dirks B."/>
            <person name="Chapman J."/>
            <person name="Salamov A."/>
            <person name="Terry A."/>
            <person name="Shapiro H."/>
            <person name="Lindquist E."/>
            <person name="Kapitonov V.V."/>
            <person name="Jurka J."/>
            <person name="Genikhovich G."/>
            <person name="Grigoriev I.V."/>
            <person name="Lucas S.M."/>
            <person name="Steele R.E."/>
            <person name="Finnerty J.R."/>
            <person name="Technau U."/>
            <person name="Martindale M.Q."/>
            <person name="Rokhsar D.S."/>
        </authorList>
    </citation>
    <scope>NUCLEOTIDE SEQUENCE [LARGE SCALE GENOMIC DNA]</scope>
    <source>
        <strain evidence="3">CH2 X CH6</strain>
    </source>
</reference>
<dbReference type="eggNOG" id="KOG3089">
    <property type="taxonomic scope" value="Eukaryota"/>
</dbReference>
<name>A7SC17_NEMVE</name>
<dbReference type="InParanoid" id="A7SC17"/>
<evidence type="ECO:0008006" key="4">
    <source>
        <dbReference type="Google" id="ProtNLM"/>
    </source>
</evidence>
<dbReference type="InterPro" id="IPR032704">
    <property type="entry name" value="Cms1"/>
</dbReference>
<dbReference type="EMBL" id="DS469620">
    <property type="protein sequence ID" value="EDO38728.1"/>
    <property type="molecule type" value="Genomic_DNA"/>
</dbReference>
<gene>
    <name evidence="2" type="ORF">NEMVEDRAFT_v1g237102</name>
</gene>
<dbReference type="HOGENOM" id="CLU_057568_2_0_1"/>
<dbReference type="KEGG" id="nve:5510321"/>